<dbReference type="PANTHER" id="PTHR40051:SF1">
    <property type="entry name" value="YOLD-LIKE FAMILY PROTEIN"/>
    <property type="match status" value="1"/>
</dbReference>
<dbReference type="AlphaFoldDB" id="A0A0B5AMK3"/>
<name>A0A0B5AMK3_9BACL</name>
<accession>A0A0B5AMK3</accession>
<evidence type="ECO:0000313" key="2">
    <source>
        <dbReference type="Proteomes" id="UP000031449"/>
    </source>
</evidence>
<gene>
    <name evidence="1" type="ORF">JMA_22030</name>
</gene>
<evidence type="ECO:0008006" key="3">
    <source>
        <dbReference type="Google" id="ProtNLM"/>
    </source>
</evidence>
<dbReference type="OrthoDB" id="1644322at2"/>
<organism evidence="1 2">
    <name type="scientific">Jeotgalibacillus malaysiensis</name>
    <dbReference type="NCBI Taxonomy" id="1508404"/>
    <lineage>
        <taxon>Bacteria</taxon>
        <taxon>Bacillati</taxon>
        <taxon>Bacillota</taxon>
        <taxon>Bacilli</taxon>
        <taxon>Bacillales</taxon>
        <taxon>Caryophanaceae</taxon>
        <taxon>Jeotgalibacillus</taxon>
    </lineage>
</organism>
<proteinExistence type="predicted"/>
<dbReference type="KEGG" id="jeo:JMA_22030"/>
<reference evidence="1 2" key="1">
    <citation type="submission" date="2014-08" db="EMBL/GenBank/DDBJ databases">
        <title>Complete genome of a marine bacteria Jeotgalibacillus malaysiensis.</title>
        <authorList>
            <person name="Yaakop A.S."/>
            <person name="Chan K.-G."/>
            <person name="Goh K.M."/>
        </authorList>
    </citation>
    <scope>NUCLEOTIDE SEQUENCE [LARGE SCALE GENOMIC DNA]</scope>
    <source>
        <strain evidence="1 2">D5</strain>
    </source>
</reference>
<dbReference type="HOGENOM" id="CLU_131538_3_0_9"/>
<dbReference type="InterPro" id="IPR014962">
    <property type="entry name" value="YolD"/>
</dbReference>
<keyword evidence="2" id="KW-1185">Reference proteome</keyword>
<sequence>MDDKNRDRGTIKWTSMMLPEHVGQLRDFFEYEYNAEKQPIMDEQMMEMIFLTIQEACEFQQEIELKIFKKSQLSSITGRVKLIEYQKKYIVIESISGEAKVSFDHVVGVNHA</sequence>
<dbReference type="PANTHER" id="PTHR40051">
    <property type="entry name" value="IG HYPOTHETICAL 15966"/>
    <property type="match status" value="1"/>
</dbReference>
<evidence type="ECO:0000313" key="1">
    <source>
        <dbReference type="EMBL" id="AJD91520.1"/>
    </source>
</evidence>
<dbReference type="STRING" id="1508404.JMA_22030"/>
<protein>
    <recommendedName>
        <fullName evidence="3">YolD-like protein</fullName>
    </recommendedName>
</protein>
<dbReference type="Proteomes" id="UP000031449">
    <property type="component" value="Chromosome"/>
</dbReference>
<dbReference type="EMBL" id="CP009416">
    <property type="protein sequence ID" value="AJD91520.1"/>
    <property type="molecule type" value="Genomic_DNA"/>
</dbReference>
<dbReference type="BioCyc" id="JESP1508404:G14D9-11458-MONOMER"/>
<dbReference type="Pfam" id="PF08863">
    <property type="entry name" value="YolD"/>
    <property type="match status" value="1"/>
</dbReference>